<proteinExistence type="predicted"/>
<dbReference type="AlphaFoldDB" id="A0A1I0FA02"/>
<sequence length="1233" mass="140483">MRQGIELVDEDISSFEPKRAVKFFRDLIWASASNAGIQTDTHVNLNIYTPDGGIDAEVEDEFEVEVTEADETDLIPKGRTGYQIKTGSKPSKSDCENELMNSDDEIKSYVKDVVSSGGNYVYVTFSQLTSEEREERMSAIENQLSEEGYDDCDVYLFATSQLVKFANQFPGLVFKYTSIEGGGIDIETWSERRPIRVPETYVETDERRAMVEKIRSLLTKTGEFEDIDDCPVCRVRGTSGLGKTRLVYEAVNHEQFSKRVIYGAADEFEGSELATTLEMDDSREAIIILDNCSREQHRAFINRYGSYNRLALISISTDRSRVSADLPLTIDRLSKDELKDILNAAYSELPGHTVDRFATIADGYPEMALLLAERYTTDDTEESVVEVSDSTIFDRLLVGNEQDAPDLRDVKRILTPFAFFDRINWENNSNEKEWVIKAFDLDSDYSENTISEIVQYEKDRDVLKGEELLSLGTIPLATYLMKSALERNSSILDSIFHESCPSRLKWTFAERIPYANTLDIVQNWSVDRLYTTEWFGRYGFQADIGPIFRGLAEVSPDEALDTLEMFIGTKEREELEKIESRRTILESLRRIAVWEEHFFGAARLLQKLAEAENDDQYVNNSTGLFADLFSPHPGPYAPTEVAPMDRYPILEDLLSSHDPDKHRVGLEAAEQVLSIRGSRGGGIPHRQGAKPAPDLWSPDTNEERIEYFEEVWKLIKRNLDKFREGNFENAVNILTSNSRRLAESEDLTPTIQSTLRELLDHQDIDANKIISATSAIVHYDADGFPEELQKSWQEFEDELTNRDFHTKLKRYIAGHNLVDRSEEREEVTERRIASLAEEVVENPDRISDELDWLHEASSQNAVDFGRELAKRDHDRELIDVFLTGLQEVETNAACCMFGSYLNSITDTCEDAPKNVFDRLKDDRHLIHFFPFLVRRADPSDEAAEMILDSIRNGDIPIRKINQIEPIARGGDLSEDTFLEIGSYLLDENTAKASSILVNLACDFYRRDDAPRVENNMIVPALTHPDLVEGESEVAIGGHWYEWEQLAEITISQDISNGFDIAEQIIDSLGQTGGVVRSRDNLDVVLRPLFEQEPQKAWELVAEGFDDNSSRARLEAWLAGTRVNSGESAILSVPESTLWSWVDDDPEERAPQLARCLPSMSHSGWWNLTRELLIRHGDTDDVFEELSAIERGGMFGNDLFRSRRDELKQLRRASSNPTVRRWLTQEIRAIEKFL</sequence>
<name>A0A1I0FA02_9EURY</name>
<feature type="region of interest" description="Disordered" evidence="1">
    <location>
        <begin position="678"/>
        <end position="697"/>
    </location>
</feature>
<reference evidence="3" key="1">
    <citation type="submission" date="2016-10" db="EMBL/GenBank/DDBJ databases">
        <authorList>
            <person name="Varghese N."/>
            <person name="Submissions S."/>
        </authorList>
    </citation>
    <scope>NUCLEOTIDE SEQUENCE [LARGE SCALE GENOMIC DNA]</scope>
    <source>
        <strain evidence="3">CDM_6</strain>
    </source>
</reference>
<gene>
    <name evidence="2" type="ORF">SAMN04488694_10858</name>
</gene>
<evidence type="ECO:0000256" key="1">
    <source>
        <dbReference type="SAM" id="MobiDB-lite"/>
    </source>
</evidence>
<keyword evidence="3" id="KW-1185">Reference proteome</keyword>
<dbReference type="InterPro" id="IPR027417">
    <property type="entry name" value="P-loop_NTPase"/>
</dbReference>
<dbReference type="Proteomes" id="UP000199320">
    <property type="component" value="Unassembled WGS sequence"/>
</dbReference>
<dbReference type="OrthoDB" id="317139at2157"/>
<evidence type="ECO:0000313" key="2">
    <source>
        <dbReference type="EMBL" id="SET55028.1"/>
    </source>
</evidence>
<accession>A0A1I0FA02</accession>
<dbReference type="SUPFAM" id="SSF52540">
    <property type="entry name" value="P-loop containing nucleoside triphosphate hydrolases"/>
    <property type="match status" value="1"/>
</dbReference>
<evidence type="ECO:0000313" key="3">
    <source>
        <dbReference type="Proteomes" id="UP000199320"/>
    </source>
</evidence>
<dbReference type="RefSeq" id="WP_092932535.1">
    <property type="nucleotide sequence ID" value="NZ_FOIC01000008.1"/>
</dbReference>
<dbReference type="EMBL" id="FOIC01000008">
    <property type="protein sequence ID" value="SET55028.1"/>
    <property type="molecule type" value="Genomic_DNA"/>
</dbReference>
<protein>
    <submittedName>
        <fullName evidence="2">Uncharacterized protein</fullName>
    </submittedName>
</protein>
<organism evidence="2 3">
    <name type="scientific">Natrinema hispanicum</name>
    <dbReference type="NCBI Taxonomy" id="392421"/>
    <lineage>
        <taxon>Archaea</taxon>
        <taxon>Methanobacteriati</taxon>
        <taxon>Methanobacteriota</taxon>
        <taxon>Stenosarchaea group</taxon>
        <taxon>Halobacteria</taxon>
        <taxon>Halobacteriales</taxon>
        <taxon>Natrialbaceae</taxon>
        <taxon>Natrinema</taxon>
    </lineage>
</organism>